<comment type="catalytic activity">
    <reaction evidence="7">
        <text>L-threonyl-[protein] + ATP = O-phospho-L-threonyl-[protein] + ADP + H(+)</text>
        <dbReference type="Rhea" id="RHEA:46608"/>
        <dbReference type="Rhea" id="RHEA-COMP:11060"/>
        <dbReference type="Rhea" id="RHEA-COMP:11605"/>
        <dbReference type="ChEBI" id="CHEBI:15378"/>
        <dbReference type="ChEBI" id="CHEBI:30013"/>
        <dbReference type="ChEBI" id="CHEBI:30616"/>
        <dbReference type="ChEBI" id="CHEBI:61977"/>
        <dbReference type="ChEBI" id="CHEBI:456216"/>
        <dbReference type="EC" id="2.7.11.1"/>
    </reaction>
</comment>
<dbReference type="InterPro" id="IPR000719">
    <property type="entry name" value="Prot_kinase_dom"/>
</dbReference>
<dbReference type="PANTHER" id="PTHR47634">
    <property type="entry name" value="PROTEIN KINASE DOMAIN-CONTAINING PROTEIN-RELATED"/>
    <property type="match status" value="1"/>
</dbReference>
<evidence type="ECO:0000259" key="10">
    <source>
        <dbReference type="PROSITE" id="PS50011"/>
    </source>
</evidence>
<reference evidence="12" key="1">
    <citation type="journal article" date="2017" name="Genome Biol.">
        <title>Comparative genomics reveals high biological diversity and specific adaptations in the industrially and medically important fungal genus Aspergillus.</title>
        <authorList>
            <person name="de Vries R.P."/>
            <person name="Riley R."/>
            <person name="Wiebenga A."/>
            <person name="Aguilar-Osorio G."/>
            <person name="Amillis S."/>
            <person name="Uchima C.A."/>
            <person name="Anderluh G."/>
            <person name="Asadollahi M."/>
            <person name="Askin M."/>
            <person name="Barry K."/>
            <person name="Battaglia E."/>
            <person name="Bayram O."/>
            <person name="Benocci T."/>
            <person name="Braus-Stromeyer S.A."/>
            <person name="Caldana C."/>
            <person name="Canovas D."/>
            <person name="Cerqueira G.C."/>
            <person name="Chen F."/>
            <person name="Chen W."/>
            <person name="Choi C."/>
            <person name="Clum A."/>
            <person name="Dos Santos R.A."/>
            <person name="Damasio A.R."/>
            <person name="Diallinas G."/>
            <person name="Emri T."/>
            <person name="Fekete E."/>
            <person name="Flipphi M."/>
            <person name="Freyberg S."/>
            <person name="Gallo A."/>
            <person name="Gournas C."/>
            <person name="Habgood R."/>
            <person name="Hainaut M."/>
            <person name="Harispe M.L."/>
            <person name="Henrissat B."/>
            <person name="Hilden K.S."/>
            <person name="Hope R."/>
            <person name="Hossain A."/>
            <person name="Karabika E."/>
            <person name="Karaffa L."/>
            <person name="Karanyi Z."/>
            <person name="Krasevec N."/>
            <person name="Kuo A."/>
            <person name="Kusch H."/>
            <person name="LaButti K."/>
            <person name="Lagendijk E.L."/>
            <person name="Lapidus A."/>
            <person name="Levasseur A."/>
            <person name="Lindquist E."/>
            <person name="Lipzen A."/>
            <person name="Logrieco A.F."/>
            <person name="MacCabe A."/>
            <person name="Maekelae M.R."/>
            <person name="Malavazi I."/>
            <person name="Melin P."/>
            <person name="Meyer V."/>
            <person name="Mielnichuk N."/>
            <person name="Miskei M."/>
            <person name="Molnar A.P."/>
            <person name="Mule G."/>
            <person name="Ngan C.Y."/>
            <person name="Orejas M."/>
            <person name="Orosz E."/>
            <person name="Ouedraogo J.P."/>
            <person name="Overkamp K.M."/>
            <person name="Park H.-S."/>
            <person name="Perrone G."/>
            <person name="Piumi F."/>
            <person name="Punt P.J."/>
            <person name="Ram A.F."/>
            <person name="Ramon A."/>
            <person name="Rauscher S."/>
            <person name="Record E."/>
            <person name="Riano-Pachon D.M."/>
            <person name="Robert V."/>
            <person name="Roehrig J."/>
            <person name="Ruller R."/>
            <person name="Salamov A."/>
            <person name="Salih N.S."/>
            <person name="Samson R.A."/>
            <person name="Sandor E."/>
            <person name="Sanguinetti M."/>
            <person name="Schuetze T."/>
            <person name="Sepcic K."/>
            <person name="Shelest E."/>
            <person name="Sherlock G."/>
            <person name="Sophianopoulou V."/>
            <person name="Squina F.M."/>
            <person name="Sun H."/>
            <person name="Susca A."/>
            <person name="Todd R.B."/>
            <person name="Tsang A."/>
            <person name="Unkles S.E."/>
            <person name="van de Wiele N."/>
            <person name="van Rossen-Uffink D."/>
            <person name="Oliveira J.V."/>
            <person name="Vesth T.C."/>
            <person name="Visser J."/>
            <person name="Yu J.-H."/>
            <person name="Zhou M."/>
            <person name="Andersen M.R."/>
            <person name="Archer D.B."/>
            <person name="Baker S.E."/>
            <person name="Benoit I."/>
            <person name="Brakhage A.A."/>
            <person name="Braus G.H."/>
            <person name="Fischer R."/>
            <person name="Frisvad J.C."/>
            <person name="Goldman G.H."/>
            <person name="Houbraken J."/>
            <person name="Oakley B."/>
            <person name="Pocsi I."/>
            <person name="Scazzocchio C."/>
            <person name="Seiboth B."/>
            <person name="vanKuyk P.A."/>
            <person name="Wortman J."/>
            <person name="Dyer P.S."/>
            <person name="Grigoriev I.V."/>
        </authorList>
    </citation>
    <scope>NUCLEOTIDE SEQUENCE [LARGE SCALE GENOMIC DNA]</scope>
    <source>
        <strain evidence="12">ITEM 5010</strain>
    </source>
</reference>
<dbReference type="EMBL" id="KV907495">
    <property type="protein sequence ID" value="OOF98767.1"/>
    <property type="molecule type" value="Genomic_DNA"/>
</dbReference>
<dbReference type="GO" id="GO:0004674">
    <property type="term" value="F:protein serine/threonine kinase activity"/>
    <property type="evidence" value="ECO:0007669"/>
    <property type="project" value="UniProtKB-KW"/>
</dbReference>
<sequence>MLRLTRQFTTYLFRRSPSPARHFSQLGPLLDSNDKLEEETLRWYSPDQFYPVKIGEIFRSRYQVVGKLGYGGYSTVWLGRDLQQHAYVALKIYERDSAHGKRETQVYNHLKNVKSDLTGSILVRQALDDFQISSGDSSYQCLVHPPLAMSLFELRNRIPAKVLPENEFKPTLIHILLALDFLHTDAGVVHTDIQERNIMLSVEDESILIDFEEGEKSNPSPRKVIGDRVIYTSRKLGIPKIHGRPILSDFGEARFISSLGTQWKDVQPLIYRAPEVVLRMPWDEKIDIWNLGVLAWDLFEQGHLFYARDSDKNSSDSHHLAEMIAILGPPPKDMLRHSEYTGEFFDAKGNWKHATKIPSVSLEKLEGNLRGASQDLFLCFLRRMLQWRPEDRASAKELLSDPWLRSS</sequence>
<dbReference type="Gene3D" id="1.10.510.10">
    <property type="entry name" value="Transferase(Phosphotransferase) domain 1"/>
    <property type="match status" value="1"/>
</dbReference>
<evidence type="ECO:0000256" key="9">
    <source>
        <dbReference type="PROSITE-ProRule" id="PRU10141"/>
    </source>
</evidence>
<dbReference type="OMA" id="HPPLAMS"/>
<keyword evidence="4 9" id="KW-0547">Nucleotide-binding</keyword>
<keyword evidence="3" id="KW-0808">Transferase</keyword>
<comment type="catalytic activity">
    <reaction evidence="8">
        <text>L-seryl-[protein] + ATP = O-phospho-L-seryl-[protein] + ADP + H(+)</text>
        <dbReference type="Rhea" id="RHEA:17989"/>
        <dbReference type="Rhea" id="RHEA-COMP:9863"/>
        <dbReference type="Rhea" id="RHEA-COMP:11604"/>
        <dbReference type="ChEBI" id="CHEBI:15378"/>
        <dbReference type="ChEBI" id="CHEBI:29999"/>
        <dbReference type="ChEBI" id="CHEBI:30616"/>
        <dbReference type="ChEBI" id="CHEBI:83421"/>
        <dbReference type="ChEBI" id="CHEBI:456216"/>
        <dbReference type="EC" id="2.7.11.1"/>
    </reaction>
</comment>
<evidence type="ECO:0000256" key="6">
    <source>
        <dbReference type="ARBA" id="ARBA00022840"/>
    </source>
</evidence>
<proteinExistence type="predicted"/>
<dbReference type="PROSITE" id="PS00107">
    <property type="entry name" value="PROTEIN_KINASE_ATP"/>
    <property type="match status" value="1"/>
</dbReference>
<dbReference type="SUPFAM" id="SSF56112">
    <property type="entry name" value="Protein kinase-like (PK-like)"/>
    <property type="match status" value="1"/>
</dbReference>
<dbReference type="GO" id="GO:0005634">
    <property type="term" value="C:nucleus"/>
    <property type="evidence" value="ECO:0007669"/>
    <property type="project" value="TreeGrafter"/>
</dbReference>
<feature type="binding site" evidence="9">
    <location>
        <position position="91"/>
    </location>
    <ligand>
        <name>ATP</name>
        <dbReference type="ChEBI" id="CHEBI:30616"/>
    </ligand>
</feature>
<dbReference type="GO" id="GO:0000245">
    <property type="term" value="P:spliceosomal complex assembly"/>
    <property type="evidence" value="ECO:0007669"/>
    <property type="project" value="TreeGrafter"/>
</dbReference>
<dbReference type="InterPro" id="IPR051334">
    <property type="entry name" value="SRPK"/>
</dbReference>
<dbReference type="GO" id="GO:0050684">
    <property type="term" value="P:regulation of mRNA processing"/>
    <property type="evidence" value="ECO:0007669"/>
    <property type="project" value="TreeGrafter"/>
</dbReference>
<keyword evidence="2" id="KW-0723">Serine/threonine-protein kinase</keyword>
<dbReference type="PROSITE" id="PS50011">
    <property type="entry name" value="PROTEIN_KINASE_DOM"/>
    <property type="match status" value="1"/>
</dbReference>
<dbReference type="SMART" id="SM00220">
    <property type="entry name" value="S_TKc"/>
    <property type="match status" value="1"/>
</dbReference>
<accession>A0A1R3RWD2</accession>
<dbReference type="OrthoDB" id="5979581at2759"/>
<dbReference type="InterPro" id="IPR017441">
    <property type="entry name" value="Protein_kinase_ATP_BS"/>
</dbReference>
<evidence type="ECO:0000256" key="3">
    <source>
        <dbReference type="ARBA" id="ARBA00022679"/>
    </source>
</evidence>
<evidence type="ECO:0000256" key="1">
    <source>
        <dbReference type="ARBA" id="ARBA00012513"/>
    </source>
</evidence>
<evidence type="ECO:0000256" key="4">
    <source>
        <dbReference type="ARBA" id="ARBA00022741"/>
    </source>
</evidence>
<dbReference type="GO" id="GO:0005737">
    <property type="term" value="C:cytoplasm"/>
    <property type="evidence" value="ECO:0007669"/>
    <property type="project" value="TreeGrafter"/>
</dbReference>
<dbReference type="AlphaFoldDB" id="A0A1R3RWD2"/>
<dbReference type="EC" id="2.7.11.1" evidence="1"/>
<dbReference type="Gene3D" id="3.30.200.20">
    <property type="entry name" value="Phosphorylase Kinase, domain 1"/>
    <property type="match status" value="1"/>
</dbReference>
<dbReference type="PANTHER" id="PTHR47634:SF9">
    <property type="entry name" value="PROTEIN KINASE DOMAIN-CONTAINING PROTEIN-RELATED"/>
    <property type="match status" value="1"/>
</dbReference>
<gene>
    <name evidence="11" type="ORF">ASPCADRAFT_162455</name>
</gene>
<dbReference type="STRING" id="602072.A0A1R3RWD2"/>
<evidence type="ECO:0000256" key="5">
    <source>
        <dbReference type="ARBA" id="ARBA00022777"/>
    </source>
</evidence>
<keyword evidence="12" id="KW-1185">Reference proteome</keyword>
<dbReference type="InterPro" id="IPR011009">
    <property type="entry name" value="Kinase-like_dom_sf"/>
</dbReference>
<protein>
    <recommendedName>
        <fullName evidence="1">non-specific serine/threonine protein kinase</fullName>
        <ecNumber evidence="1">2.7.11.1</ecNumber>
    </recommendedName>
</protein>
<organism evidence="11 12">
    <name type="scientific">Aspergillus carbonarius (strain ITEM 5010)</name>
    <dbReference type="NCBI Taxonomy" id="602072"/>
    <lineage>
        <taxon>Eukaryota</taxon>
        <taxon>Fungi</taxon>
        <taxon>Dikarya</taxon>
        <taxon>Ascomycota</taxon>
        <taxon>Pezizomycotina</taxon>
        <taxon>Eurotiomycetes</taxon>
        <taxon>Eurotiomycetidae</taxon>
        <taxon>Eurotiales</taxon>
        <taxon>Aspergillaceae</taxon>
        <taxon>Aspergillus</taxon>
        <taxon>Aspergillus subgen. Circumdati</taxon>
    </lineage>
</organism>
<dbReference type="Proteomes" id="UP000188318">
    <property type="component" value="Unassembled WGS sequence"/>
</dbReference>
<keyword evidence="5" id="KW-0418">Kinase</keyword>
<evidence type="ECO:0000256" key="7">
    <source>
        <dbReference type="ARBA" id="ARBA00047899"/>
    </source>
</evidence>
<evidence type="ECO:0000313" key="12">
    <source>
        <dbReference type="Proteomes" id="UP000188318"/>
    </source>
</evidence>
<name>A0A1R3RWD2_ASPC5</name>
<evidence type="ECO:0000313" key="11">
    <source>
        <dbReference type="EMBL" id="OOF98767.1"/>
    </source>
</evidence>
<evidence type="ECO:0000256" key="2">
    <source>
        <dbReference type="ARBA" id="ARBA00022527"/>
    </source>
</evidence>
<feature type="domain" description="Protein kinase" evidence="10">
    <location>
        <begin position="62"/>
        <end position="404"/>
    </location>
</feature>
<keyword evidence="6 9" id="KW-0067">ATP-binding</keyword>
<evidence type="ECO:0000256" key="8">
    <source>
        <dbReference type="ARBA" id="ARBA00048679"/>
    </source>
</evidence>
<dbReference type="GO" id="GO:0005524">
    <property type="term" value="F:ATP binding"/>
    <property type="evidence" value="ECO:0007669"/>
    <property type="project" value="UniProtKB-UniRule"/>
</dbReference>
<dbReference type="Pfam" id="PF00069">
    <property type="entry name" value="Pkinase"/>
    <property type="match status" value="2"/>
</dbReference>
<dbReference type="VEuPathDB" id="FungiDB:ASPCADRAFT_162455"/>